<sequence>MASGCIACPKCGSDVSFTSVDQLNVPVFSPAALSLRNNDLPNASDIHSLKESAQYIDDALGHVEADIHRLSDILSRLEEKQTLFRDAQKTHKIILSPIRRLHPDVLVQIFLATGPSYVSDPCAYNVFDVSSGPWLVGQVCSKWRAVVASHSALWSTMWLNVSWPLGDIFHNLDILTWRHVGELKGPIPLLNSALSRSGQHNLSFQFSCDNQTDTEILEIMSTLFHLLSSHCKRWENVYLRIPASIAAALSSIRGLLPMLTCLKLSFLEADEQLPLHIDAFSIAPRLARAQLIDVPDGIHVYLAKPGLVHFLEHRSGNAPANTYLLDIIQMSPHLRNFLVRAARGRQLDSETTPSPRVISTSLRELQACDGEFLRSLVLPALEAILILPFFDELACPPDTLAGLHTLLSQSRCSLTRLAMKLVTPDDHLSAILELVPTLTSLTFEQCYTGRQPWPESDGDVYQKIITRMKTTSVDSSGRPHHLLLPNLEKLSFTIMADPPQDTHSHCIVNHDFAEMVISRWDSYDEPSLSSVSVEFQSSSPWELPGLLPDDIASLKHRKTEQFDIVIRSRTFSSGTIEYV</sequence>
<evidence type="ECO:0000313" key="2">
    <source>
        <dbReference type="Proteomes" id="UP001175228"/>
    </source>
</evidence>
<evidence type="ECO:0008006" key="3">
    <source>
        <dbReference type="Google" id="ProtNLM"/>
    </source>
</evidence>
<gene>
    <name evidence="1" type="ORF">EDD18DRAFT_182913</name>
</gene>
<reference evidence="1" key="1">
    <citation type="submission" date="2023-06" db="EMBL/GenBank/DDBJ databases">
        <authorList>
            <consortium name="Lawrence Berkeley National Laboratory"/>
            <person name="Ahrendt S."/>
            <person name="Sahu N."/>
            <person name="Indic B."/>
            <person name="Wong-Bajracharya J."/>
            <person name="Merenyi Z."/>
            <person name="Ke H.-M."/>
            <person name="Monk M."/>
            <person name="Kocsube S."/>
            <person name="Drula E."/>
            <person name="Lipzen A."/>
            <person name="Balint B."/>
            <person name="Henrissat B."/>
            <person name="Andreopoulos B."/>
            <person name="Martin F.M."/>
            <person name="Harder C.B."/>
            <person name="Rigling D."/>
            <person name="Ford K.L."/>
            <person name="Foster G.D."/>
            <person name="Pangilinan J."/>
            <person name="Papanicolaou A."/>
            <person name="Barry K."/>
            <person name="LaButti K."/>
            <person name="Viragh M."/>
            <person name="Koriabine M."/>
            <person name="Yan M."/>
            <person name="Riley R."/>
            <person name="Champramary S."/>
            <person name="Plett K.L."/>
            <person name="Tsai I.J."/>
            <person name="Slot J."/>
            <person name="Sipos G."/>
            <person name="Plett J."/>
            <person name="Nagy L.G."/>
            <person name="Grigoriev I.V."/>
        </authorList>
    </citation>
    <scope>NUCLEOTIDE SEQUENCE</scope>
    <source>
        <strain evidence="1">HWK02</strain>
    </source>
</reference>
<comment type="caution">
    <text evidence="1">The sequence shown here is derived from an EMBL/GenBank/DDBJ whole genome shotgun (WGS) entry which is preliminary data.</text>
</comment>
<dbReference type="EMBL" id="JAUEPU010000014">
    <property type="protein sequence ID" value="KAK0496974.1"/>
    <property type="molecule type" value="Genomic_DNA"/>
</dbReference>
<dbReference type="AlphaFoldDB" id="A0AA39Q716"/>
<evidence type="ECO:0000313" key="1">
    <source>
        <dbReference type="EMBL" id="KAK0496974.1"/>
    </source>
</evidence>
<organism evidence="1 2">
    <name type="scientific">Armillaria luteobubalina</name>
    <dbReference type="NCBI Taxonomy" id="153913"/>
    <lineage>
        <taxon>Eukaryota</taxon>
        <taxon>Fungi</taxon>
        <taxon>Dikarya</taxon>
        <taxon>Basidiomycota</taxon>
        <taxon>Agaricomycotina</taxon>
        <taxon>Agaricomycetes</taxon>
        <taxon>Agaricomycetidae</taxon>
        <taxon>Agaricales</taxon>
        <taxon>Marasmiineae</taxon>
        <taxon>Physalacriaceae</taxon>
        <taxon>Armillaria</taxon>
    </lineage>
</organism>
<accession>A0AA39Q716</accession>
<protein>
    <recommendedName>
        <fullName evidence="3">F-box domain-containing protein</fullName>
    </recommendedName>
</protein>
<dbReference type="Proteomes" id="UP001175228">
    <property type="component" value="Unassembled WGS sequence"/>
</dbReference>
<name>A0AA39Q716_9AGAR</name>
<proteinExistence type="predicted"/>
<keyword evidence="2" id="KW-1185">Reference proteome</keyword>